<sequence length="478" mass="53865">MLVRFGTPNAWSRCPSRFRSYLYCSSLSASSELPHRRHGHSHSHDDDDDVFLPWLRRKSGLDISSLLSIKNSSYGRSLFASTAIRAGDCILQVPFSVQLTPDMVLPEIDCLLGDDIGNVTRLALVILVEQRLGQESEWAPYIRSLPRPGESHSTIFWSEEELEMVQQSSIYKETYNQLTQIEKEFVAIRPVLDCFPQYFDGISLSIFMHAYALVGSRAWGSPKGLSLVPFADFLNHDGVSEAVLLSNEGKQISEVIADRDYIDGEQVLIRYGKFPNSTLLLDFGFTLPYNVHDQIHICIDVPKHDSLFTMKVDLLHQYYMPIIQGTNSSDPSQNSFIIKEVRSARGKGKGIPQSLRAVARVLCASSAQELKDLVAKAEKSDGRLARCPMKNTKREIQAHHFLNLQILQLIQKYETSIKLLGCTTNYSNTEHFALRRQMAWDLLSGELRVLKSASAWLSNYCNALSMGNYHPTKAAVTQ</sequence>
<evidence type="ECO:0000313" key="6">
    <source>
        <dbReference type="Proteomes" id="UP001417504"/>
    </source>
</evidence>
<evidence type="ECO:0000256" key="3">
    <source>
        <dbReference type="ARBA" id="ARBA00022691"/>
    </source>
</evidence>
<evidence type="ECO:0000313" key="5">
    <source>
        <dbReference type="EMBL" id="KAK9123680.1"/>
    </source>
</evidence>
<dbReference type="Gene3D" id="3.90.1410.10">
    <property type="entry name" value="set domain protein methyltransferase, domain 1"/>
    <property type="match status" value="1"/>
</dbReference>
<evidence type="ECO:0000256" key="2">
    <source>
        <dbReference type="ARBA" id="ARBA00022679"/>
    </source>
</evidence>
<dbReference type="CDD" id="cd19179">
    <property type="entry name" value="SET_RBCMT"/>
    <property type="match status" value="1"/>
</dbReference>
<evidence type="ECO:0000256" key="1">
    <source>
        <dbReference type="ARBA" id="ARBA00022603"/>
    </source>
</evidence>
<dbReference type="EMBL" id="JBBNAE010000005">
    <property type="protein sequence ID" value="KAK9123680.1"/>
    <property type="molecule type" value="Genomic_DNA"/>
</dbReference>
<dbReference type="FunFam" id="3.90.1410.10:FF:000005">
    <property type="entry name" value="Ribulose-1,5 bisphosphate carboxylase/oxygenase large subunit N-methyltransferase, chloroplastic"/>
    <property type="match status" value="1"/>
</dbReference>
<dbReference type="SUPFAM" id="SSF81822">
    <property type="entry name" value="RuBisCo LSMT C-terminal, substrate-binding domain"/>
    <property type="match status" value="1"/>
</dbReference>
<keyword evidence="3" id="KW-0949">S-adenosyl-L-methionine</keyword>
<keyword evidence="1" id="KW-0489">Methyltransferase</keyword>
<dbReference type="PANTHER" id="PTHR13271">
    <property type="entry name" value="UNCHARACTERIZED PUTATIVE METHYLTRANSFERASE"/>
    <property type="match status" value="1"/>
</dbReference>
<evidence type="ECO:0000259" key="4">
    <source>
        <dbReference type="Pfam" id="PF09273"/>
    </source>
</evidence>
<gene>
    <name evidence="5" type="ORF">Sjap_013282</name>
</gene>
<dbReference type="SUPFAM" id="SSF82199">
    <property type="entry name" value="SET domain"/>
    <property type="match status" value="1"/>
</dbReference>
<dbReference type="AlphaFoldDB" id="A0AAP0IYF0"/>
<protein>
    <recommendedName>
        <fullName evidence="4">Rubisco LSMT substrate-binding domain-containing protein</fullName>
    </recommendedName>
</protein>
<dbReference type="InterPro" id="IPR050600">
    <property type="entry name" value="SETD3_SETD6_MTase"/>
</dbReference>
<name>A0AAP0IYF0_9MAGN</name>
<dbReference type="Pfam" id="PF09273">
    <property type="entry name" value="Rubis-subs-bind"/>
    <property type="match status" value="1"/>
</dbReference>
<dbReference type="PANTHER" id="PTHR13271:SF134">
    <property type="entry name" value="OS01G0976450 PROTEIN"/>
    <property type="match status" value="1"/>
</dbReference>
<dbReference type="InterPro" id="IPR044431">
    <property type="entry name" value="SET_RBCMT"/>
</dbReference>
<dbReference type="Proteomes" id="UP001417504">
    <property type="component" value="Unassembled WGS sequence"/>
</dbReference>
<proteinExistence type="predicted"/>
<keyword evidence="6" id="KW-1185">Reference proteome</keyword>
<feature type="domain" description="Rubisco LSMT substrate-binding" evidence="4">
    <location>
        <begin position="302"/>
        <end position="450"/>
    </location>
</feature>
<comment type="caution">
    <text evidence="5">The sequence shown here is derived from an EMBL/GenBank/DDBJ whole genome shotgun (WGS) entry which is preliminary data.</text>
</comment>
<dbReference type="InterPro" id="IPR036464">
    <property type="entry name" value="Rubisco_LSMT_subst-bd_sf"/>
</dbReference>
<keyword evidence="2" id="KW-0808">Transferase</keyword>
<dbReference type="InterPro" id="IPR046341">
    <property type="entry name" value="SET_dom_sf"/>
</dbReference>
<accession>A0AAP0IYF0</accession>
<dbReference type="Gene3D" id="3.90.1420.10">
    <property type="entry name" value="Rubisco LSMT, substrate-binding domain"/>
    <property type="match status" value="1"/>
</dbReference>
<dbReference type="GO" id="GO:0032259">
    <property type="term" value="P:methylation"/>
    <property type="evidence" value="ECO:0007669"/>
    <property type="project" value="UniProtKB-KW"/>
</dbReference>
<dbReference type="InterPro" id="IPR015353">
    <property type="entry name" value="Rubisco_LSMT_subst-bd"/>
</dbReference>
<organism evidence="5 6">
    <name type="scientific">Stephania japonica</name>
    <dbReference type="NCBI Taxonomy" id="461633"/>
    <lineage>
        <taxon>Eukaryota</taxon>
        <taxon>Viridiplantae</taxon>
        <taxon>Streptophyta</taxon>
        <taxon>Embryophyta</taxon>
        <taxon>Tracheophyta</taxon>
        <taxon>Spermatophyta</taxon>
        <taxon>Magnoliopsida</taxon>
        <taxon>Ranunculales</taxon>
        <taxon>Menispermaceae</taxon>
        <taxon>Menispermoideae</taxon>
        <taxon>Cissampelideae</taxon>
        <taxon>Stephania</taxon>
    </lineage>
</organism>
<reference evidence="5 6" key="1">
    <citation type="submission" date="2024-01" db="EMBL/GenBank/DDBJ databases">
        <title>Genome assemblies of Stephania.</title>
        <authorList>
            <person name="Yang L."/>
        </authorList>
    </citation>
    <scope>NUCLEOTIDE SEQUENCE [LARGE SCALE GENOMIC DNA]</scope>
    <source>
        <strain evidence="5">QJT</strain>
        <tissue evidence="5">Leaf</tissue>
    </source>
</reference>
<dbReference type="GO" id="GO:0016279">
    <property type="term" value="F:protein-lysine N-methyltransferase activity"/>
    <property type="evidence" value="ECO:0007669"/>
    <property type="project" value="InterPro"/>
</dbReference>